<dbReference type="GO" id="GO:0005634">
    <property type="term" value="C:nucleus"/>
    <property type="evidence" value="ECO:0007669"/>
    <property type="project" value="InterPro"/>
</dbReference>
<feature type="domain" description="SBP-type" evidence="6">
    <location>
        <begin position="56"/>
        <end position="133"/>
    </location>
</feature>
<evidence type="ECO:0000256" key="1">
    <source>
        <dbReference type="ARBA" id="ARBA00022723"/>
    </source>
</evidence>
<keyword evidence="2 4" id="KW-0863">Zinc-finger</keyword>
<feature type="region of interest" description="Disordered" evidence="5">
    <location>
        <begin position="1"/>
        <end position="57"/>
    </location>
</feature>
<dbReference type="Gene3D" id="4.10.1100.10">
    <property type="entry name" value="Transcription factor, SBP-box domain"/>
    <property type="match status" value="1"/>
</dbReference>
<comment type="caution">
    <text evidence="7">The sequence shown here is derived from an EMBL/GenBank/DDBJ whole genome shotgun (WGS) entry which is preliminary data.</text>
</comment>
<dbReference type="GO" id="GO:0008270">
    <property type="term" value="F:zinc ion binding"/>
    <property type="evidence" value="ECO:0007669"/>
    <property type="project" value="UniProtKB-KW"/>
</dbReference>
<dbReference type="PROSITE" id="PS51141">
    <property type="entry name" value="ZF_SBP"/>
    <property type="match status" value="2"/>
</dbReference>
<organism evidence="7 8">
    <name type="scientific">Camellia sinensis var. sinensis</name>
    <name type="common">China tea</name>
    <dbReference type="NCBI Taxonomy" id="542762"/>
    <lineage>
        <taxon>Eukaryota</taxon>
        <taxon>Viridiplantae</taxon>
        <taxon>Streptophyta</taxon>
        <taxon>Embryophyta</taxon>
        <taxon>Tracheophyta</taxon>
        <taxon>Spermatophyta</taxon>
        <taxon>Magnoliopsida</taxon>
        <taxon>eudicotyledons</taxon>
        <taxon>Gunneridae</taxon>
        <taxon>Pentapetalae</taxon>
        <taxon>asterids</taxon>
        <taxon>Ericales</taxon>
        <taxon>Theaceae</taxon>
        <taxon>Camellia</taxon>
    </lineage>
</organism>
<dbReference type="EMBL" id="SDRB02007444">
    <property type="protein sequence ID" value="THG11137.1"/>
    <property type="molecule type" value="Genomic_DNA"/>
</dbReference>
<dbReference type="GO" id="GO:0003677">
    <property type="term" value="F:DNA binding"/>
    <property type="evidence" value="ECO:0007669"/>
    <property type="project" value="InterPro"/>
</dbReference>
<name>A0A4V3WN48_CAMSN</name>
<feature type="compositionally biased region" description="Low complexity" evidence="5">
    <location>
        <begin position="42"/>
        <end position="54"/>
    </location>
</feature>
<evidence type="ECO:0000313" key="8">
    <source>
        <dbReference type="Proteomes" id="UP000306102"/>
    </source>
</evidence>
<evidence type="ECO:0000259" key="6">
    <source>
        <dbReference type="PROSITE" id="PS51141"/>
    </source>
</evidence>
<keyword evidence="3" id="KW-0862">Zinc</keyword>
<dbReference type="InterPro" id="IPR036893">
    <property type="entry name" value="SBP_sf"/>
</dbReference>
<accession>A0A4V3WN48</accession>
<proteinExistence type="predicted"/>
<keyword evidence="8" id="KW-1185">Reference proteome</keyword>
<dbReference type="AlphaFoldDB" id="A0A4V3WN48"/>
<dbReference type="PANTHER" id="PTHR31251:SF197">
    <property type="entry name" value="SQUAMOSA PROMOTER-BINDING-LIKE PROTEIN 16"/>
    <property type="match status" value="1"/>
</dbReference>
<dbReference type="InterPro" id="IPR044817">
    <property type="entry name" value="SBP-like"/>
</dbReference>
<dbReference type="PANTHER" id="PTHR31251">
    <property type="entry name" value="SQUAMOSA PROMOTER-BINDING-LIKE PROTEIN 4"/>
    <property type="match status" value="1"/>
</dbReference>
<dbReference type="InterPro" id="IPR004333">
    <property type="entry name" value="SBP_dom"/>
</dbReference>
<feature type="compositionally biased region" description="Acidic residues" evidence="5">
    <location>
        <begin position="16"/>
        <end position="34"/>
    </location>
</feature>
<evidence type="ECO:0000256" key="2">
    <source>
        <dbReference type="ARBA" id="ARBA00022771"/>
    </source>
</evidence>
<keyword evidence="1" id="KW-0479">Metal-binding</keyword>
<feature type="domain" description="SBP-type" evidence="6">
    <location>
        <begin position="213"/>
        <end position="297"/>
    </location>
</feature>
<protein>
    <recommendedName>
        <fullName evidence="6">SBP-type domain-containing protein</fullName>
    </recommendedName>
</protein>
<evidence type="ECO:0000313" key="7">
    <source>
        <dbReference type="EMBL" id="THG11137.1"/>
    </source>
</evidence>
<evidence type="ECO:0000256" key="5">
    <source>
        <dbReference type="SAM" id="MobiDB-lite"/>
    </source>
</evidence>
<evidence type="ECO:0000256" key="4">
    <source>
        <dbReference type="PROSITE-ProRule" id="PRU00470"/>
    </source>
</evidence>
<evidence type="ECO:0000256" key="3">
    <source>
        <dbReference type="ARBA" id="ARBA00022833"/>
    </source>
</evidence>
<dbReference type="Proteomes" id="UP000306102">
    <property type="component" value="Unassembled WGS sequence"/>
</dbReference>
<gene>
    <name evidence="7" type="ORF">TEA_006075</name>
</gene>
<feature type="compositionally biased region" description="Basic residues" evidence="5">
    <location>
        <begin position="287"/>
        <end position="296"/>
    </location>
</feature>
<reference evidence="7 8" key="1">
    <citation type="journal article" date="2018" name="Proc. Natl. Acad. Sci. U.S.A.">
        <title>Draft genome sequence of Camellia sinensis var. sinensis provides insights into the evolution of the tea genome and tea quality.</title>
        <authorList>
            <person name="Wei C."/>
            <person name="Yang H."/>
            <person name="Wang S."/>
            <person name="Zhao J."/>
            <person name="Liu C."/>
            <person name="Gao L."/>
            <person name="Xia E."/>
            <person name="Lu Y."/>
            <person name="Tai Y."/>
            <person name="She G."/>
            <person name="Sun J."/>
            <person name="Cao H."/>
            <person name="Tong W."/>
            <person name="Gao Q."/>
            <person name="Li Y."/>
            <person name="Deng W."/>
            <person name="Jiang X."/>
            <person name="Wang W."/>
            <person name="Chen Q."/>
            <person name="Zhang S."/>
            <person name="Li H."/>
            <person name="Wu J."/>
            <person name="Wang P."/>
            <person name="Li P."/>
            <person name="Shi C."/>
            <person name="Zheng F."/>
            <person name="Jian J."/>
            <person name="Huang B."/>
            <person name="Shan D."/>
            <person name="Shi M."/>
            <person name="Fang C."/>
            <person name="Yue Y."/>
            <person name="Li F."/>
            <person name="Li D."/>
            <person name="Wei S."/>
            <person name="Han B."/>
            <person name="Jiang C."/>
            <person name="Yin Y."/>
            <person name="Xia T."/>
            <person name="Zhang Z."/>
            <person name="Bennetzen J.L."/>
            <person name="Zhao S."/>
            <person name="Wan X."/>
        </authorList>
    </citation>
    <scope>NUCLEOTIDE SEQUENCE [LARGE SCALE GENOMIC DNA]</scope>
    <source>
        <strain evidence="8">cv. Shuchazao</strain>
        <tissue evidence="7">Leaf</tissue>
    </source>
</reference>
<feature type="region of interest" description="Disordered" evidence="5">
    <location>
        <begin position="287"/>
        <end position="307"/>
    </location>
</feature>
<dbReference type="SUPFAM" id="SSF103612">
    <property type="entry name" value="SBT domain"/>
    <property type="match status" value="2"/>
</dbReference>
<dbReference type="Pfam" id="PF03110">
    <property type="entry name" value="SBP"/>
    <property type="match status" value="2"/>
</dbReference>
<sequence>METIKAGGKRRMKEVEGDEEEEEEDEDVVELDSGEDNKKMKGPSGRKGSSSGGSRQRCCQVDNCTTDMTYARSYHRRHKVCEFHAKAPAVDVAGLHQRFCQQCSRDMSVKSLSRTAAQQVGRMRSRKALVNGENDQMVSHGKRRKSLALVLNGSKEGRARVLKKKNSKKLIVLLLIVPNRRSSISTDDITNHTQQIPKVATVTIKINNLLGSDFGDNEEGIFQKIVELEKKTTTNYGFRMGRIHIQDEQVSVTISCYVRKQDILLQPLRFHELSEFDETKKSCRRRLAGHNERRRKSSYESYGEGSG</sequence>